<evidence type="ECO:0000313" key="1">
    <source>
        <dbReference type="EMBL" id="EFA81114.1"/>
    </source>
</evidence>
<dbReference type="InParanoid" id="D3BBT1"/>
<dbReference type="AlphaFoldDB" id="D3BBT1"/>
<dbReference type="GeneID" id="31361434"/>
<dbReference type="EMBL" id="ADBJ01000026">
    <property type="protein sequence ID" value="EFA81114.1"/>
    <property type="molecule type" value="Genomic_DNA"/>
</dbReference>
<dbReference type="RefSeq" id="XP_020433232.1">
    <property type="nucleotide sequence ID" value="XM_020576820.1"/>
</dbReference>
<comment type="caution">
    <text evidence="1">The sequence shown here is derived from an EMBL/GenBank/DDBJ whole genome shotgun (WGS) entry which is preliminary data.</text>
</comment>
<dbReference type="SUPFAM" id="SSF52047">
    <property type="entry name" value="RNI-like"/>
    <property type="match status" value="2"/>
</dbReference>
<reference evidence="1 2" key="1">
    <citation type="journal article" date="2011" name="Genome Res.">
        <title>Phylogeny-wide analysis of social amoeba genomes highlights ancient origins for complex intercellular communication.</title>
        <authorList>
            <person name="Heidel A.J."/>
            <person name="Lawal H.M."/>
            <person name="Felder M."/>
            <person name="Schilde C."/>
            <person name="Helps N.R."/>
            <person name="Tunggal B."/>
            <person name="Rivero F."/>
            <person name="John U."/>
            <person name="Schleicher M."/>
            <person name="Eichinger L."/>
            <person name="Platzer M."/>
            <person name="Noegel A.A."/>
            <person name="Schaap P."/>
            <person name="Gloeckner G."/>
        </authorList>
    </citation>
    <scope>NUCLEOTIDE SEQUENCE [LARGE SCALE GENOMIC DNA]</scope>
    <source>
        <strain evidence="2">ATCC 26659 / Pp 5 / PN500</strain>
    </source>
</reference>
<dbReference type="InterPro" id="IPR032675">
    <property type="entry name" value="LRR_dom_sf"/>
</dbReference>
<evidence type="ECO:0000313" key="2">
    <source>
        <dbReference type="Proteomes" id="UP000001396"/>
    </source>
</evidence>
<sequence length="817" mass="94853">MTENNSKLLSKLIVHKIIGFALDTIPCRDLFEELCLQEIDKRYLNFNRGVIEYALVCKVWFNIVSKQICTDYLFRSQVKYPFDFGKRLTTLSNPQSVYRVENIRELYFVDYSKNNGVLASDCGAIGHSHAQHEIGVGHHQTHAYHKDSSVELTTNDLVYYSTYLNNQQFDFTPIRRWRVNKIFFEYDAGFYDTGAVHYQSYVKLFAIESLKSIEISKADYIDIKELKLVVNNHVESFKGRSILGLLSHAADEPIGDCSCTYGVIDGFSVLIAKNNQTSEWIEFCQRLSNNTTLKSLSLNNYCQDEYTLATHKIRDRSTLQLVSHHFAQSLMTNITLSTLKISCVVLDQSFYDLFNNTTITKLKLYNLDDDHLLATSKILKSNKTMRKLNKIIDFSFGLPDYRYQFEAEYRKSKRKGNSNFNRDVIKYALICKEWLNIVSKYICTEYLFNVQPKYRRHPVDFLKLSTAIFSKPQSIYRVENIRQLYFVDYYKNIGVLASDCGGKEFISIYANDLVYYSAYFNVNQFDLSPIIRWRVNKIYFEYDSGGHDTGAVHHQSYLKLFAIESLKSIEISIEDYIDIKELKLVVNNHIESFKGRSILGLLGHAADEPIGDCSCAYSTRNLATRIANNNQTSDWIAFCQQLSNNMTLKTISLNNYCRDEETLSIHKIRDQSTLQLVSHHFAQSLMSNSTLSTLKISCVVLDQSFYDVFINNNNTTITKLKLYNLEDDHLLATSKILKSNKTIRKLNVRSYFRYFDYDAKKERMKEYIISIDNIPTNCTIMLFKGDTLNDSRHKSTLKYFEEIIRVSTLHTEMIERV</sequence>
<dbReference type="Gene3D" id="3.80.10.10">
    <property type="entry name" value="Ribonuclease Inhibitor"/>
    <property type="match status" value="2"/>
</dbReference>
<protein>
    <submittedName>
        <fullName evidence="1">Uncharacterized protein</fullName>
    </submittedName>
</protein>
<dbReference type="Proteomes" id="UP000001396">
    <property type="component" value="Unassembled WGS sequence"/>
</dbReference>
<proteinExistence type="predicted"/>
<keyword evidence="2" id="KW-1185">Reference proteome</keyword>
<accession>D3BBT1</accession>
<dbReference type="FunCoup" id="D3BBT1">
    <property type="interactions" value="6"/>
</dbReference>
<gene>
    <name evidence="1" type="ORF">PPL_05950</name>
</gene>
<organism evidence="1 2">
    <name type="scientific">Heterostelium pallidum (strain ATCC 26659 / Pp 5 / PN500)</name>
    <name type="common">Cellular slime mold</name>
    <name type="synonym">Polysphondylium pallidum</name>
    <dbReference type="NCBI Taxonomy" id="670386"/>
    <lineage>
        <taxon>Eukaryota</taxon>
        <taxon>Amoebozoa</taxon>
        <taxon>Evosea</taxon>
        <taxon>Eumycetozoa</taxon>
        <taxon>Dictyostelia</taxon>
        <taxon>Acytosteliales</taxon>
        <taxon>Acytosteliaceae</taxon>
        <taxon>Heterostelium</taxon>
    </lineage>
</organism>
<name>D3BBT1_HETP5</name>
<dbReference type="PANTHER" id="PTHR32423">
    <property type="entry name" value="SAP DOMAIN-CONTAINING PROTEIN-RELATED"/>
    <property type="match status" value="1"/>
</dbReference>